<dbReference type="PANTHER" id="PTHR34448">
    <property type="entry name" value="AMINOPEPTIDASE"/>
    <property type="match status" value="1"/>
</dbReference>
<dbReference type="PANTHER" id="PTHR34448:SF3">
    <property type="entry name" value="AMINOPEPTIDASE AMPS"/>
    <property type="match status" value="1"/>
</dbReference>
<evidence type="ECO:0000256" key="5">
    <source>
        <dbReference type="ARBA" id="ARBA00022438"/>
    </source>
</evidence>
<dbReference type="PRINTS" id="PR00919">
    <property type="entry name" value="THERMOPTASE"/>
</dbReference>
<organism evidence="10 11">
    <name type="scientific">Vescimonas coprocola</name>
    <dbReference type="NCBI Taxonomy" id="2714355"/>
    <lineage>
        <taxon>Bacteria</taxon>
        <taxon>Bacillati</taxon>
        <taxon>Bacillota</taxon>
        <taxon>Clostridia</taxon>
        <taxon>Eubacteriales</taxon>
        <taxon>Oscillospiraceae</taxon>
        <taxon>Vescimonas</taxon>
    </lineage>
</organism>
<evidence type="ECO:0000313" key="10">
    <source>
        <dbReference type="EMBL" id="BCK81907.1"/>
    </source>
</evidence>
<dbReference type="InterPro" id="IPR000787">
    <property type="entry name" value="Peptidase_M29"/>
</dbReference>
<keyword evidence="11" id="KW-1185">Reference proteome</keyword>
<comment type="cofactor">
    <cofactor evidence="2">
        <name>Mg(2+)</name>
        <dbReference type="ChEBI" id="CHEBI:18420"/>
    </cofactor>
</comment>
<dbReference type="InterPro" id="IPR052170">
    <property type="entry name" value="M29_Exopeptidase"/>
</dbReference>
<dbReference type="SUPFAM" id="SSF144052">
    <property type="entry name" value="Thermophilic metalloprotease-like"/>
    <property type="match status" value="1"/>
</dbReference>
<dbReference type="GO" id="GO:0006508">
    <property type="term" value="P:proteolysis"/>
    <property type="evidence" value="ECO:0007669"/>
    <property type="project" value="UniProtKB-KW"/>
</dbReference>
<proteinExistence type="inferred from homology"/>
<comment type="similarity">
    <text evidence="4">Belongs to the peptidase M29 family.</text>
</comment>
<evidence type="ECO:0000256" key="8">
    <source>
        <dbReference type="ARBA" id="ARBA00022801"/>
    </source>
</evidence>
<dbReference type="GO" id="GO:0046872">
    <property type="term" value="F:metal ion binding"/>
    <property type="evidence" value="ECO:0007669"/>
    <property type="project" value="UniProtKB-KW"/>
</dbReference>
<protein>
    <submittedName>
        <fullName evidence="10">Aminopeptidase</fullName>
    </submittedName>
</protein>
<evidence type="ECO:0000256" key="7">
    <source>
        <dbReference type="ARBA" id="ARBA00022723"/>
    </source>
</evidence>
<dbReference type="RefSeq" id="WP_213540554.1">
    <property type="nucleotide sequence ID" value="NZ_AP023418.1"/>
</dbReference>
<comment type="cofactor">
    <cofactor evidence="1">
        <name>Co(2+)</name>
        <dbReference type="ChEBI" id="CHEBI:48828"/>
    </cofactor>
</comment>
<keyword evidence="8" id="KW-0378">Hydrolase</keyword>
<keyword evidence="6" id="KW-0645">Protease</keyword>
<dbReference type="EMBL" id="AP023418">
    <property type="protein sequence ID" value="BCK81907.1"/>
    <property type="molecule type" value="Genomic_DNA"/>
</dbReference>
<evidence type="ECO:0000256" key="4">
    <source>
        <dbReference type="ARBA" id="ARBA00008236"/>
    </source>
</evidence>
<evidence type="ECO:0000256" key="2">
    <source>
        <dbReference type="ARBA" id="ARBA00001946"/>
    </source>
</evidence>
<dbReference type="GO" id="GO:0004177">
    <property type="term" value="F:aminopeptidase activity"/>
    <property type="evidence" value="ECO:0007669"/>
    <property type="project" value="UniProtKB-KW"/>
</dbReference>
<evidence type="ECO:0000256" key="1">
    <source>
        <dbReference type="ARBA" id="ARBA00001941"/>
    </source>
</evidence>
<dbReference type="Proteomes" id="UP000681035">
    <property type="component" value="Chromosome"/>
</dbReference>
<accession>A0A810Q6K2</accession>
<dbReference type="GO" id="GO:0008237">
    <property type="term" value="F:metallopeptidase activity"/>
    <property type="evidence" value="ECO:0007669"/>
    <property type="project" value="UniProtKB-KW"/>
</dbReference>
<dbReference type="AlphaFoldDB" id="A0A810Q6K2"/>
<reference evidence="10" key="1">
    <citation type="submission" date="2020-09" db="EMBL/GenBank/DDBJ databases">
        <title>New species isolated from human feces.</title>
        <authorList>
            <person name="Kitahara M."/>
            <person name="Shigeno Y."/>
            <person name="Shime M."/>
            <person name="Matsumoto Y."/>
            <person name="Nakamura S."/>
            <person name="Motooka D."/>
            <person name="Fukuoka S."/>
            <person name="Nishikawa H."/>
            <person name="Benno Y."/>
        </authorList>
    </citation>
    <scope>NUCLEOTIDE SEQUENCE</scope>
    <source>
        <strain evidence="10">MM50</strain>
    </source>
</reference>
<evidence type="ECO:0000313" key="11">
    <source>
        <dbReference type="Proteomes" id="UP000681035"/>
    </source>
</evidence>
<keyword evidence="5 10" id="KW-0031">Aminopeptidase</keyword>
<keyword evidence="7" id="KW-0479">Metal-binding</keyword>
<evidence type="ECO:0000256" key="6">
    <source>
        <dbReference type="ARBA" id="ARBA00022670"/>
    </source>
</evidence>
<comment type="cofactor">
    <cofactor evidence="3">
        <name>Zn(2+)</name>
        <dbReference type="ChEBI" id="CHEBI:29105"/>
    </cofactor>
</comment>
<gene>
    <name evidence="10" type="ORF">MM50RIKEN_16700</name>
</gene>
<keyword evidence="9" id="KW-0482">Metalloprotease</keyword>
<dbReference type="Pfam" id="PF02073">
    <property type="entry name" value="Peptidase_M29"/>
    <property type="match status" value="1"/>
</dbReference>
<evidence type="ECO:0000256" key="3">
    <source>
        <dbReference type="ARBA" id="ARBA00001947"/>
    </source>
</evidence>
<name>A0A810Q6K2_9FIRM</name>
<dbReference type="KEGG" id="vcop:MM50RIKEN_16700"/>
<sequence length="407" mass="46120">MKKTVLRKYAQLIAASGVNVQPGQEVFIAADLDQPEFVKLLVEECYKRKAKKVVVDWSYQPLQKLHYRYRTLTTLSKLDNYEEARWQHYVDTIPCRIYLLSEDPDGLKGINQEKMAKSQQRLYPVIKKYRDQIENKYQWCIAAVPGAAWAKKLFPELRTSQAIEKLWEAILSTSRVDEDPVAAWEAHNKDLHDRCQYLSGLGIRELRYKSANGTDFTVGMIPEAQFCGGGETSLQGIFFNPNIPTEECFISPMKGVAEGIVYATKPLSYQGQLIDGFWIRFHEGKAVEWHAEVNNDLLTKLITMDEGSCYLGECALVPFDSPINQTGLLFYNTLFDENACCHLALGMGFADTIRDFQSKTLEECRALGVNDSMIHEDFMIGSADLSIDAVCDGGKVVPIFRNGTWAF</sequence>
<dbReference type="InterPro" id="IPR035097">
    <property type="entry name" value="M29_N-terminal"/>
</dbReference>
<dbReference type="Gene3D" id="3.40.1830.10">
    <property type="entry name" value="Thermophilic metalloprotease (M29)"/>
    <property type="match status" value="1"/>
</dbReference>
<evidence type="ECO:0000256" key="9">
    <source>
        <dbReference type="ARBA" id="ARBA00023049"/>
    </source>
</evidence>